<comment type="caution">
    <text evidence="6">The sequence shown here is derived from an EMBL/GenBank/DDBJ whole genome shotgun (WGS) entry which is preliminary data.</text>
</comment>
<feature type="domain" description="ABC transporter" evidence="5">
    <location>
        <begin position="1"/>
        <end position="217"/>
    </location>
</feature>
<feature type="region of interest" description="Disordered" evidence="4">
    <location>
        <begin position="200"/>
        <end position="369"/>
    </location>
</feature>
<dbReference type="Proteomes" id="UP001595872">
    <property type="component" value="Unassembled WGS sequence"/>
</dbReference>
<dbReference type="PROSITE" id="PS50893">
    <property type="entry name" value="ABC_TRANSPORTER_2"/>
    <property type="match status" value="1"/>
</dbReference>
<dbReference type="InterPro" id="IPR051782">
    <property type="entry name" value="ABC_Transporter_VariousFunc"/>
</dbReference>
<dbReference type="GO" id="GO:0005524">
    <property type="term" value="F:ATP binding"/>
    <property type="evidence" value="ECO:0007669"/>
    <property type="project" value="UniProtKB-KW"/>
</dbReference>
<evidence type="ECO:0000313" key="6">
    <source>
        <dbReference type="EMBL" id="MFC4906292.1"/>
    </source>
</evidence>
<dbReference type="SUPFAM" id="SSF52540">
    <property type="entry name" value="P-loop containing nucleoside triphosphate hydrolases"/>
    <property type="match status" value="1"/>
</dbReference>
<dbReference type="InterPro" id="IPR003439">
    <property type="entry name" value="ABC_transporter-like_ATP-bd"/>
</dbReference>
<sequence>MDSVAFRYGRRGPWVLRDISLTLRPGDIAELTGPNGAGKSTLLRLLAGLHRPRRGTIVERPASVGYAPERFPTDQPFTVTAYLAHMSALHGLPKTASTHWTHLLNLDHLLDTPLPDLSKGSAQKVGLIQALLPSPRLLLLDEPFSGLDATTLALLPELLAAIAAKGTMIVLSDHHRVLHHPEAAAHLPSLRHLHLSDSVLTEHTTSPASPDAPLTEAPATPPRTPPRQAPSSHRENTPSPDSPAVRLKRRFANNTGNASDGTSNKSAASSPNSHTDTRAHEPTRSPADSRADNGAHERPQGRADNATHSPADGRTNNPQHSRADNPQHGGADGQAHDRVEKPPHGLADGGLHRPSTVSRRGASPAEIPPDCVLLEVIVRADEADDVERQLRAAGRTVRRGVSE</sequence>
<dbReference type="PANTHER" id="PTHR42939:SF1">
    <property type="entry name" value="ABC TRANSPORTER ATP-BINDING PROTEIN ALBC-RELATED"/>
    <property type="match status" value="1"/>
</dbReference>
<proteinExistence type="predicted"/>
<feature type="compositionally biased region" description="Basic and acidic residues" evidence="4">
    <location>
        <begin position="334"/>
        <end position="343"/>
    </location>
</feature>
<gene>
    <name evidence="6" type="ORF">ACFPCY_03095</name>
</gene>
<feature type="compositionally biased region" description="Polar residues" evidence="4">
    <location>
        <begin position="252"/>
        <end position="274"/>
    </location>
</feature>
<dbReference type="SMART" id="SM00382">
    <property type="entry name" value="AAA"/>
    <property type="match status" value="1"/>
</dbReference>
<reference evidence="7" key="1">
    <citation type="journal article" date="2019" name="Int. J. Syst. Evol. Microbiol.">
        <title>The Global Catalogue of Microorganisms (GCM) 10K type strain sequencing project: providing services to taxonomists for standard genome sequencing and annotation.</title>
        <authorList>
            <consortium name="The Broad Institute Genomics Platform"/>
            <consortium name="The Broad Institute Genome Sequencing Center for Infectious Disease"/>
            <person name="Wu L."/>
            <person name="Ma J."/>
        </authorList>
    </citation>
    <scope>NUCLEOTIDE SEQUENCE [LARGE SCALE GENOMIC DNA]</scope>
    <source>
        <strain evidence="7">KLKA75</strain>
    </source>
</reference>
<evidence type="ECO:0000313" key="7">
    <source>
        <dbReference type="Proteomes" id="UP001595872"/>
    </source>
</evidence>
<dbReference type="PANTHER" id="PTHR42939">
    <property type="entry name" value="ABC TRANSPORTER ATP-BINDING PROTEIN ALBC-RELATED"/>
    <property type="match status" value="1"/>
</dbReference>
<feature type="compositionally biased region" description="Basic and acidic residues" evidence="4">
    <location>
        <begin position="275"/>
        <end position="301"/>
    </location>
</feature>
<dbReference type="Pfam" id="PF00005">
    <property type="entry name" value="ABC_tran"/>
    <property type="match status" value="1"/>
</dbReference>
<feature type="compositionally biased region" description="Pro residues" evidence="4">
    <location>
        <begin position="219"/>
        <end position="228"/>
    </location>
</feature>
<dbReference type="InterPro" id="IPR027417">
    <property type="entry name" value="P-loop_NTPase"/>
</dbReference>
<evidence type="ECO:0000256" key="4">
    <source>
        <dbReference type="SAM" id="MobiDB-lite"/>
    </source>
</evidence>
<dbReference type="RefSeq" id="WP_378252002.1">
    <property type="nucleotide sequence ID" value="NZ_JBHSIT010000001.1"/>
</dbReference>
<name>A0ABV9TU27_9ACTN</name>
<keyword evidence="3 6" id="KW-0067">ATP-binding</keyword>
<organism evidence="6 7">
    <name type="scientific">Actinomadura gamaensis</name>
    <dbReference type="NCBI Taxonomy" id="1763541"/>
    <lineage>
        <taxon>Bacteria</taxon>
        <taxon>Bacillati</taxon>
        <taxon>Actinomycetota</taxon>
        <taxon>Actinomycetes</taxon>
        <taxon>Streptosporangiales</taxon>
        <taxon>Thermomonosporaceae</taxon>
        <taxon>Actinomadura</taxon>
    </lineage>
</organism>
<keyword evidence="7" id="KW-1185">Reference proteome</keyword>
<dbReference type="Gene3D" id="3.40.50.300">
    <property type="entry name" value="P-loop containing nucleotide triphosphate hydrolases"/>
    <property type="match status" value="1"/>
</dbReference>
<protein>
    <submittedName>
        <fullName evidence="6">ATP-binding cassette domain-containing protein</fullName>
    </submittedName>
</protein>
<keyword evidence="2" id="KW-0547">Nucleotide-binding</keyword>
<accession>A0ABV9TU27</accession>
<evidence type="ECO:0000259" key="5">
    <source>
        <dbReference type="PROSITE" id="PS50893"/>
    </source>
</evidence>
<evidence type="ECO:0000256" key="1">
    <source>
        <dbReference type="ARBA" id="ARBA00022448"/>
    </source>
</evidence>
<keyword evidence="1" id="KW-0813">Transport</keyword>
<dbReference type="EMBL" id="JBHSIT010000001">
    <property type="protein sequence ID" value="MFC4906292.1"/>
    <property type="molecule type" value="Genomic_DNA"/>
</dbReference>
<evidence type="ECO:0000256" key="2">
    <source>
        <dbReference type="ARBA" id="ARBA00022741"/>
    </source>
</evidence>
<evidence type="ECO:0000256" key="3">
    <source>
        <dbReference type="ARBA" id="ARBA00022840"/>
    </source>
</evidence>
<dbReference type="InterPro" id="IPR003593">
    <property type="entry name" value="AAA+_ATPase"/>
</dbReference>